<feature type="transmembrane region" description="Helical" evidence="11">
    <location>
        <begin position="465"/>
        <end position="485"/>
    </location>
</feature>
<accession>A0ABS9RR21</accession>
<evidence type="ECO:0000256" key="9">
    <source>
        <dbReference type="ARBA" id="ARBA00023201"/>
    </source>
</evidence>
<dbReference type="PANTHER" id="PTHR43269">
    <property type="entry name" value="SODIUM/PROTON ANTIPORTER 1-RELATED"/>
    <property type="match status" value="1"/>
</dbReference>
<feature type="transmembrane region" description="Helical" evidence="11">
    <location>
        <begin position="361"/>
        <end position="381"/>
    </location>
</feature>
<feature type="transmembrane region" description="Helical" evidence="11">
    <location>
        <begin position="273"/>
        <end position="291"/>
    </location>
</feature>
<proteinExistence type="inferred from homology"/>
<dbReference type="InterPro" id="IPR004680">
    <property type="entry name" value="Cit_transptr-like_dom"/>
</dbReference>
<evidence type="ECO:0000256" key="3">
    <source>
        <dbReference type="ARBA" id="ARBA00022449"/>
    </source>
</evidence>
<keyword evidence="5 11" id="KW-1133">Transmembrane helix</keyword>
<evidence type="ECO:0000313" key="14">
    <source>
        <dbReference type="Proteomes" id="UP001202117"/>
    </source>
</evidence>
<evidence type="ECO:0000259" key="12">
    <source>
        <dbReference type="Pfam" id="PF03600"/>
    </source>
</evidence>
<evidence type="ECO:0000256" key="8">
    <source>
        <dbReference type="ARBA" id="ARBA00023136"/>
    </source>
</evidence>
<feature type="transmembrane region" description="Helical" evidence="11">
    <location>
        <begin position="428"/>
        <end position="453"/>
    </location>
</feature>
<evidence type="ECO:0000256" key="4">
    <source>
        <dbReference type="ARBA" id="ARBA00022692"/>
    </source>
</evidence>
<feature type="transmembrane region" description="Helical" evidence="11">
    <location>
        <begin position="77"/>
        <end position="93"/>
    </location>
</feature>
<evidence type="ECO:0000256" key="5">
    <source>
        <dbReference type="ARBA" id="ARBA00022989"/>
    </source>
</evidence>
<keyword evidence="8 11" id="KW-0472">Membrane</keyword>
<feature type="transmembrane region" description="Helical" evidence="11">
    <location>
        <begin position="147"/>
        <end position="167"/>
    </location>
</feature>
<dbReference type="EMBL" id="JAKVPY010000003">
    <property type="protein sequence ID" value="MCH4562276.1"/>
    <property type="molecule type" value="Genomic_DNA"/>
</dbReference>
<dbReference type="Pfam" id="PF03600">
    <property type="entry name" value="CitMHS"/>
    <property type="match status" value="1"/>
</dbReference>
<feature type="domain" description="Citrate transporter-like" evidence="12">
    <location>
        <begin position="53"/>
        <end position="435"/>
    </location>
</feature>
<evidence type="ECO:0000256" key="11">
    <source>
        <dbReference type="SAM" id="Phobius"/>
    </source>
</evidence>
<name>A0ABS9RR21_9GAMM</name>
<feature type="transmembrane region" description="Helical" evidence="11">
    <location>
        <begin position="297"/>
        <end position="317"/>
    </location>
</feature>
<evidence type="ECO:0000256" key="1">
    <source>
        <dbReference type="ARBA" id="ARBA00004141"/>
    </source>
</evidence>
<keyword evidence="4 11" id="KW-0812">Transmembrane</keyword>
<feature type="transmembrane region" description="Helical" evidence="11">
    <location>
        <begin position="233"/>
        <end position="252"/>
    </location>
</feature>
<dbReference type="RefSeq" id="WP_240567115.1">
    <property type="nucleotide sequence ID" value="NZ_JAKVPY010000003.1"/>
</dbReference>
<comment type="caution">
    <text evidence="13">The sequence shown here is derived from an EMBL/GenBank/DDBJ whole genome shotgun (WGS) entry which is preliminary data.</text>
</comment>
<evidence type="ECO:0000256" key="7">
    <source>
        <dbReference type="ARBA" id="ARBA00023065"/>
    </source>
</evidence>
<gene>
    <name evidence="13" type="primary">nhaD</name>
    <name evidence="13" type="ORF">MKP05_03910</name>
</gene>
<feature type="transmembrane region" description="Helical" evidence="11">
    <location>
        <begin position="393"/>
        <end position="416"/>
    </location>
</feature>
<evidence type="ECO:0000313" key="13">
    <source>
        <dbReference type="EMBL" id="MCH4562276.1"/>
    </source>
</evidence>
<evidence type="ECO:0000256" key="2">
    <source>
        <dbReference type="ARBA" id="ARBA00022448"/>
    </source>
</evidence>
<reference evidence="13 14" key="1">
    <citation type="submission" date="2022-02" db="EMBL/GenBank/DDBJ databases">
        <title>Halomonas fukangensis sp. nov., a halophilic bacterium isolated from a bulk soil of Kalidium foliatum at Fukang.</title>
        <authorList>
            <person name="Huang Y."/>
        </authorList>
    </citation>
    <scope>NUCLEOTIDE SEQUENCE [LARGE SCALE GENOMIC DNA]</scope>
    <source>
        <strain evidence="13 14">EGI 63088</strain>
    </source>
</reference>
<evidence type="ECO:0000256" key="10">
    <source>
        <dbReference type="ARBA" id="ARBA00025753"/>
    </source>
</evidence>
<comment type="subcellular location">
    <subcellularLocation>
        <location evidence="1">Membrane</location>
        <topology evidence="1">Multi-pass membrane protein</topology>
    </subcellularLocation>
</comment>
<keyword evidence="3" id="KW-0050">Antiport</keyword>
<keyword evidence="6" id="KW-0915">Sodium</keyword>
<dbReference type="PANTHER" id="PTHR43269:SF2">
    <property type="entry name" value="SODIUM_PROTON ANTIPORTER 1-RELATED"/>
    <property type="match status" value="1"/>
</dbReference>
<evidence type="ECO:0000256" key="6">
    <source>
        <dbReference type="ARBA" id="ARBA00023053"/>
    </source>
</evidence>
<dbReference type="InterPro" id="IPR045016">
    <property type="entry name" value="NhaD-like"/>
</dbReference>
<organism evidence="13 14">
    <name type="scientific">Halomonas flagellata</name>
    <dbReference type="NCBI Taxonomy" id="2920385"/>
    <lineage>
        <taxon>Bacteria</taxon>
        <taxon>Pseudomonadati</taxon>
        <taxon>Pseudomonadota</taxon>
        <taxon>Gammaproteobacteria</taxon>
        <taxon>Oceanospirillales</taxon>
        <taxon>Halomonadaceae</taxon>
        <taxon>Halomonas</taxon>
    </lineage>
</organism>
<feature type="transmembrane region" description="Helical" evidence="11">
    <location>
        <begin position="105"/>
        <end position="126"/>
    </location>
</feature>
<feature type="transmembrane region" description="Helical" evidence="11">
    <location>
        <begin position="46"/>
        <end position="65"/>
    </location>
</feature>
<dbReference type="Proteomes" id="UP001202117">
    <property type="component" value="Unassembled WGS sequence"/>
</dbReference>
<dbReference type="NCBIfam" id="NF038006">
    <property type="entry name" value="NhaD_1"/>
    <property type="match status" value="1"/>
</dbReference>
<keyword evidence="2" id="KW-0813">Transport</keyword>
<keyword evidence="14" id="KW-1185">Reference proteome</keyword>
<keyword evidence="9" id="KW-0739">Sodium transport</keyword>
<protein>
    <submittedName>
        <fullName evidence="13">Sodium:proton antiporter NhaD</fullName>
    </submittedName>
</protein>
<comment type="similarity">
    <text evidence="10">Belongs to the NhaD Na(+)/H(+) (TC 2.A.62) antiporter family.</text>
</comment>
<keyword evidence="7" id="KW-0406">Ion transport</keyword>
<sequence>MLTPCKSLQRPRRPAWWSSTLVLAVLALLFSPFAHAVTGELDLTSTSVGFLAVAIFVLAYALVMAEEKIHMRKSKPVLVAAGIIWGLIGWVYVQNGMSADSEHAFRVTLLEFTELMLFLLVAMTYINAMEERRVFDALRSWMVRKGFSYRTLFWITGVLAFVISPIADNLTTALLMCAVVTKVAEGDKRFINLACVNIVVAANAGGAFSPFGDITTLMVWQAGIVQFYEFFELLVPSMVNFLIPAVVMSAFIKNRKPDSVQEDVWLKRGARRIIALFLLTVATAVAGHTLLHLPPVLGMMTGLGYLQFFGYFLRRTLPRSLERKRTRYSQRGDWKKLESLGSVVPFDVFNRVARAEWDTLLFFYGVVMCVGGLGFMGYLGLLSEALYTGWNATGANIALGVISAVVDNIPVMFAVLTMEPDMSHGHWLLITLTAGVGGSLLSIGSAAGVALMGQARGNYTFMGHLRWAPVIALGYAASVATHLWLNADSFAIYG</sequence>